<dbReference type="SUPFAM" id="SSF52091">
    <property type="entry name" value="SpoIIaa-like"/>
    <property type="match status" value="1"/>
</dbReference>
<name>A0ABP8JY58_9ACTN</name>
<dbReference type="EMBL" id="BAABFR010000057">
    <property type="protein sequence ID" value="GAA4397737.1"/>
    <property type="molecule type" value="Genomic_DNA"/>
</dbReference>
<gene>
    <name evidence="2" type="ORF">GCM10023147_33350</name>
</gene>
<accession>A0ABP8JY58</accession>
<dbReference type="PROSITE" id="PS50801">
    <property type="entry name" value="STAS"/>
    <property type="match status" value="1"/>
</dbReference>
<comment type="caution">
    <text evidence="2">The sequence shown here is derived from an EMBL/GenBank/DDBJ whole genome shotgun (WGS) entry which is preliminary data.</text>
</comment>
<proteinExistence type="predicted"/>
<dbReference type="Pfam" id="PF01740">
    <property type="entry name" value="STAS"/>
    <property type="match status" value="1"/>
</dbReference>
<evidence type="ECO:0000259" key="1">
    <source>
        <dbReference type="PROSITE" id="PS50801"/>
    </source>
</evidence>
<organism evidence="2 3">
    <name type="scientific">Tsukamurella soli</name>
    <dbReference type="NCBI Taxonomy" id="644556"/>
    <lineage>
        <taxon>Bacteria</taxon>
        <taxon>Bacillati</taxon>
        <taxon>Actinomycetota</taxon>
        <taxon>Actinomycetes</taxon>
        <taxon>Mycobacteriales</taxon>
        <taxon>Tsukamurellaceae</taxon>
        <taxon>Tsukamurella</taxon>
    </lineage>
</organism>
<reference evidence="3" key="1">
    <citation type="journal article" date="2019" name="Int. J. Syst. Evol. Microbiol.">
        <title>The Global Catalogue of Microorganisms (GCM) 10K type strain sequencing project: providing services to taxonomists for standard genome sequencing and annotation.</title>
        <authorList>
            <consortium name="The Broad Institute Genomics Platform"/>
            <consortium name="The Broad Institute Genome Sequencing Center for Infectious Disease"/>
            <person name="Wu L."/>
            <person name="Ma J."/>
        </authorList>
    </citation>
    <scope>NUCLEOTIDE SEQUENCE [LARGE SCALE GENOMIC DNA]</scope>
    <source>
        <strain evidence="3">JCM 17688</strain>
    </source>
</reference>
<dbReference type="InterPro" id="IPR036513">
    <property type="entry name" value="STAS_dom_sf"/>
</dbReference>
<dbReference type="InterPro" id="IPR002645">
    <property type="entry name" value="STAS_dom"/>
</dbReference>
<dbReference type="Gene3D" id="3.30.750.24">
    <property type="entry name" value="STAS domain"/>
    <property type="match status" value="1"/>
</dbReference>
<evidence type="ECO:0000313" key="3">
    <source>
        <dbReference type="Proteomes" id="UP001500635"/>
    </source>
</evidence>
<dbReference type="Proteomes" id="UP001500635">
    <property type="component" value="Unassembled WGS sequence"/>
</dbReference>
<protein>
    <recommendedName>
        <fullName evidence="1">STAS domain-containing protein</fullName>
    </recommendedName>
</protein>
<evidence type="ECO:0000313" key="2">
    <source>
        <dbReference type="EMBL" id="GAA4397737.1"/>
    </source>
</evidence>
<feature type="domain" description="STAS" evidence="1">
    <location>
        <begin position="39"/>
        <end position="119"/>
    </location>
</feature>
<keyword evidence="3" id="KW-1185">Reference proteome</keyword>
<dbReference type="CDD" id="cd07043">
    <property type="entry name" value="STAS_anti-anti-sigma_factors"/>
    <property type="match status" value="1"/>
</dbReference>
<sequence>MSSIEIYCEATQSDPLSSLLTIDISAPTARSGGGRCAAGPTMVSVSGEIDASNVAEIDSRIQSLFARRVNVLIDLTGVTFMGSCGLWAVVGLPQTSRSYGVGCAVVIGDAVDRLLRIVDHHRPAWVFGDLTSAMNALAAEGVWLAS</sequence>